<comment type="caution">
    <text evidence="2">The sequence shown here is derived from an EMBL/GenBank/DDBJ whole genome shotgun (WGS) entry which is preliminary data.</text>
</comment>
<proteinExistence type="predicted"/>
<evidence type="ECO:0000313" key="3">
    <source>
        <dbReference type="Proteomes" id="UP001602013"/>
    </source>
</evidence>
<dbReference type="RefSeq" id="WP_387416207.1">
    <property type="nucleotide sequence ID" value="NZ_JBIASD010000025.1"/>
</dbReference>
<evidence type="ECO:0008006" key="4">
    <source>
        <dbReference type="Google" id="ProtNLM"/>
    </source>
</evidence>
<gene>
    <name evidence="2" type="ORF">ACFYXI_30540</name>
</gene>
<evidence type="ECO:0000256" key="1">
    <source>
        <dbReference type="SAM" id="SignalP"/>
    </source>
</evidence>
<accession>A0ABW6SY41</accession>
<reference evidence="2 3" key="1">
    <citation type="submission" date="2024-10" db="EMBL/GenBank/DDBJ databases">
        <title>The Natural Products Discovery Center: Release of the First 8490 Sequenced Strains for Exploring Actinobacteria Biosynthetic Diversity.</title>
        <authorList>
            <person name="Kalkreuter E."/>
            <person name="Kautsar S.A."/>
            <person name="Yang D."/>
            <person name="Bader C.D."/>
            <person name="Teijaro C.N."/>
            <person name="Fluegel L."/>
            <person name="Davis C.M."/>
            <person name="Simpson J.R."/>
            <person name="Lauterbach L."/>
            <person name="Steele A.D."/>
            <person name="Gui C."/>
            <person name="Meng S."/>
            <person name="Li G."/>
            <person name="Viehrig K."/>
            <person name="Ye F."/>
            <person name="Su P."/>
            <person name="Kiefer A.F."/>
            <person name="Nichols A."/>
            <person name="Cepeda A.J."/>
            <person name="Yan W."/>
            <person name="Fan B."/>
            <person name="Jiang Y."/>
            <person name="Adhikari A."/>
            <person name="Zheng C.-J."/>
            <person name="Schuster L."/>
            <person name="Cowan T.M."/>
            <person name="Smanski M.J."/>
            <person name="Chevrette M.G."/>
            <person name="De Carvalho L.P.S."/>
            <person name="Shen B."/>
        </authorList>
    </citation>
    <scope>NUCLEOTIDE SEQUENCE [LARGE SCALE GENOMIC DNA]</scope>
    <source>
        <strain evidence="2 3">NPDC002173</strain>
    </source>
</reference>
<feature type="signal peptide" evidence="1">
    <location>
        <begin position="1"/>
        <end position="28"/>
    </location>
</feature>
<protein>
    <recommendedName>
        <fullName evidence="4">DUF2690 domain-containing protein</fullName>
    </recommendedName>
</protein>
<feature type="chain" id="PRO_5045969868" description="DUF2690 domain-containing protein" evidence="1">
    <location>
        <begin position="29"/>
        <end position="164"/>
    </location>
</feature>
<keyword evidence="3" id="KW-1185">Reference proteome</keyword>
<sequence length="164" mass="17595">MKRTIAQAAAVLLTVAGLTATLPSAASAAGPRCQGYECDAKLASTTACNADSYVPKKEGAKVTTDRGVLRVFWGPNCSTNWGAFDPTAAGLYRVWIYREEVGDRPTIGSGRAPREVYANEIPGVRLRTTMFYAPDAQVMVCVDVPAKGRVAAGSWVRYACTEWI</sequence>
<dbReference type="Proteomes" id="UP001602013">
    <property type="component" value="Unassembled WGS sequence"/>
</dbReference>
<organism evidence="2 3">
    <name type="scientific">Microtetraspora malaysiensis</name>
    <dbReference type="NCBI Taxonomy" id="161358"/>
    <lineage>
        <taxon>Bacteria</taxon>
        <taxon>Bacillati</taxon>
        <taxon>Actinomycetota</taxon>
        <taxon>Actinomycetes</taxon>
        <taxon>Streptosporangiales</taxon>
        <taxon>Streptosporangiaceae</taxon>
        <taxon>Microtetraspora</taxon>
    </lineage>
</organism>
<name>A0ABW6SY41_9ACTN</name>
<dbReference type="EMBL" id="JBIASD010000025">
    <property type="protein sequence ID" value="MFF3669934.1"/>
    <property type="molecule type" value="Genomic_DNA"/>
</dbReference>
<keyword evidence="1" id="KW-0732">Signal</keyword>
<evidence type="ECO:0000313" key="2">
    <source>
        <dbReference type="EMBL" id="MFF3669934.1"/>
    </source>
</evidence>